<dbReference type="InterPro" id="IPR053145">
    <property type="entry name" value="AB_hydrolase_Est10"/>
</dbReference>
<keyword evidence="2" id="KW-0645">Protease</keyword>
<dbReference type="InterPro" id="IPR022742">
    <property type="entry name" value="Hydrolase_4"/>
</dbReference>
<dbReference type="Proteomes" id="UP001595764">
    <property type="component" value="Unassembled WGS sequence"/>
</dbReference>
<dbReference type="GO" id="GO:0004177">
    <property type="term" value="F:aminopeptidase activity"/>
    <property type="evidence" value="ECO:0007669"/>
    <property type="project" value="UniProtKB-KW"/>
</dbReference>
<protein>
    <submittedName>
        <fullName evidence="2">Serine aminopeptidase domain-containing protein</fullName>
    </submittedName>
</protein>
<dbReference type="RefSeq" id="WP_377869821.1">
    <property type="nucleotide sequence ID" value="NZ_JBHMAY010000015.1"/>
</dbReference>
<reference evidence="3" key="1">
    <citation type="journal article" date="2019" name="Int. J. Syst. Evol. Microbiol.">
        <title>The Global Catalogue of Microorganisms (GCM) 10K type strain sequencing project: providing services to taxonomists for standard genome sequencing and annotation.</title>
        <authorList>
            <consortium name="The Broad Institute Genomics Platform"/>
            <consortium name="The Broad Institute Genome Sequencing Center for Infectious Disease"/>
            <person name="Wu L."/>
            <person name="Ma J."/>
        </authorList>
    </citation>
    <scope>NUCLEOTIDE SEQUENCE [LARGE SCALE GENOMIC DNA]</scope>
    <source>
        <strain evidence="3">CGMCC 4.7682</strain>
    </source>
</reference>
<dbReference type="Gene3D" id="3.40.50.1820">
    <property type="entry name" value="alpha/beta hydrolase"/>
    <property type="match status" value="1"/>
</dbReference>
<evidence type="ECO:0000313" key="2">
    <source>
        <dbReference type="EMBL" id="MFC3515574.1"/>
    </source>
</evidence>
<dbReference type="PANTHER" id="PTHR43265:SF1">
    <property type="entry name" value="ESTERASE ESTD"/>
    <property type="match status" value="1"/>
</dbReference>
<keyword evidence="2" id="KW-0031">Aminopeptidase</keyword>
<evidence type="ECO:0000259" key="1">
    <source>
        <dbReference type="Pfam" id="PF12146"/>
    </source>
</evidence>
<feature type="domain" description="Serine aminopeptidase S33" evidence="1">
    <location>
        <begin position="172"/>
        <end position="285"/>
    </location>
</feature>
<dbReference type="EMBL" id="JBHRWI010000051">
    <property type="protein sequence ID" value="MFC3515574.1"/>
    <property type="molecule type" value="Genomic_DNA"/>
</dbReference>
<name>A0ABV7QU98_9PSEU</name>
<keyword evidence="3" id="KW-1185">Reference proteome</keyword>
<proteinExistence type="predicted"/>
<evidence type="ECO:0000313" key="3">
    <source>
        <dbReference type="Proteomes" id="UP001595764"/>
    </source>
</evidence>
<dbReference type="Pfam" id="PF12146">
    <property type="entry name" value="Hydrolase_4"/>
    <property type="match status" value="1"/>
</dbReference>
<comment type="caution">
    <text evidence="2">The sequence shown here is derived from an EMBL/GenBank/DDBJ whole genome shotgun (WGS) entry which is preliminary data.</text>
</comment>
<dbReference type="InterPro" id="IPR029058">
    <property type="entry name" value="AB_hydrolase_fold"/>
</dbReference>
<accession>A0ABV7QU98</accession>
<sequence>MGVGMNPSEVATAVVEQARDGRFGEIATRFSAELRAAVSGAALEAAWTAQTGEHGPVAALGEPVAEPAGPGLTRVQVPVMCARGGFLVVMSVDAAGTVAGLRLAAAVGWTKPSYADGAAFVEQDVVLSAEPHSVPGTLTVPRGEGPWPGVVLLSGGGIFDRDETAGPNKPLKDLAWGLASRGVAVLRFDKVTHAHPELASAPGFTMSAEYVPHAVAAVRLLQAQDSVDAARVFVAGHSMGGKIAPLVAIAEPSIAGLVLLAADAEPMQEAAVRVVRHLAALDAKVAALVEPITRQAAAVADPALSPSAPGVGLLFGYPGSYWLELREYDPVATAASLAVPMFLMQGGRDYQVTVEDDLSRWQNGLAGPAVDIRVYPADDHEFFPGTGPSTPDSYQRPQHVDPAVVADLADWLAR</sequence>
<dbReference type="PANTHER" id="PTHR43265">
    <property type="entry name" value="ESTERASE ESTD"/>
    <property type="match status" value="1"/>
</dbReference>
<dbReference type="SUPFAM" id="SSF53474">
    <property type="entry name" value="alpha/beta-Hydrolases"/>
    <property type="match status" value="1"/>
</dbReference>
<organism evidence="2 3">
    <name type="scientific">Amycolatopsis halotolerans</name>
    <dbReference type="NCBI Taxonomy" id="330083"/>
    <lineage>
        <taxon>Bacteria</taxon>
        <taxon>Bacillati</taxon>
        <taxon>Actinomycetota</taxon>
        <taxon>Actinomycetes</taxon>
        <taxon>Pseudonocardiales</taxon>
        <taxon>Pseudonocardiaceae</taxon>
        <taxon>Amycolatopsis</taxon>
    </lineage>
</organism>
<keyword evidence="2" id="KW-0378">Hydrolase</keyword>
<gene>
    <name evidence="2" type="ORF">ACFORO_35780</name>
</gene>